<keyword evidence="2" id="KW-1185">Reference proteome</keyword>
<dbReference type="Proteomes" id="UP001225356">
    <property type="component" value="Unassembled WGS sequence"/>
</dbReference>
<dbReference type="RefSeq" id="WP_307569345.1">
    <property type="nucleotide sequence ID" value="NZ_JAUSQU010000003.1"/>
</dbReference>
<name>A0ABT9QUL9_9ACTN</name>
<proteinExistence type="predicted"/>
<evidence type="ECO:0000313" key="2">
    <source>
        <dbReference type="Proteomes" id="UP001225356"/>
    </source>
</evidence>
<protein>
    <submittedName>
        <fullName evidence="1">Uncharacterized protein</fullName>
    </submittedName>
</protein>
<organism evidence="1 2">
    <name type="scientific">Streptosporangium lutulentum</name>
    <dbReference type="NCBI Taxonomy" id="1461250"/>
    <lineage>
        <taxon>Bacteria</taxon>
        <taxon>Bacillati</taxon>
        <taxon>Actinomycetota</taxon>
        <taxon>Actinomycetes</taxon>
        <taxon>Streptosporangiales</taxon>
        <taxon>Streptosporangiaceae</taxon>
        <taxon>Streptosporangium</taxon>
    </lineage>
</organism>
<comment type="caution">
    <text evidence="1">The sequence shown here is derived from an EMBL/GenBank/DDBJ whole genome shotgun (WGS) entry which is preliminary data.</text>
</comment>
<gene>
    <name evidence="1" type="ORF">J2853_009662</name>
</gene>
<dbReference type="EMBL" id="JAUSQU010000003">
    <property type="protein sequence ID" value="MDP9850366.1"/>
    <property type="molecule type" value="Genomic_DNA"/>
</dbReference>
<accession>A0ABT9QUL9</accession>
<sequence>MDNYYLFSGAITIDPPIPIEMIPTGSILLGRNNSKFLDSKMRYPDPDTDVWLRIVEQDGRTVADAIVPSCLHCRKCGDIMLEVGNILQAYGEERTFSGELKAVGETQEEDGTWTIVIVNGRAIQTGIDQEPMPITPTPEPRL</sequence>
<evidence type="ECO:0000313" key="1">
    <source>
        <dbReference type="EMBL" id="MDP9850366.1"/>
    </source>
</evidence>
<reference evidence="1 2" key="1">
    <citation type="submission" date="2023-07" db="EMBL/GenBank/DDBJ databases">
        <title>Sequencing the genomes of 1000 actinobacteria strains.</title>
        <authorList>
            <person name="Klenk H.-P."/>
        </authorList>
    </citation>
    <scope>NUCLEOTIDE SEQUENCE [LARGE SCALE GENOMIC DNA]</scope>
    <source>
        <strain evidence="1 2">DSM 46740</strain>
    </source>
</reference>